<dbReference type="KEGG" id="fpz:LA55_64"/>
<evidence type="ECO:0000256" key="9">
    <source>
        <dbReference type="ARBA" id="ARBA00022989"/>
    </source>
</evidence>
<evidence type="ECO:0000256" key="11">
    <source>
        <dbReference type="ARBA" id="ARBA00023136"/>
    </source>
</evidence>
<dbReference type="PANTHER" id="PTHR30529">
    <property type="entry name" value="CYTOCHROME B561"/>
    <property type="match status" value="1"/>
</dbReference>
<dbReference type="InterPro" id="IPR011577">
    <property type="entry name" value="Cyt_b561_bac/Ni-Hgenase"/>
</dbReference>
<gene>
    <name evidence="15" type="ORF">LA55_64</name>
</gene>
<dbReference type="InterPro" id="IPR016174">
    <property type="entry name" value="Di-haem_cyt_TM"/>
</dbReference>
<dbReference type="STRING" id="28110.KU46_609"/>
<evidence type="ECO:0000259" key="14">
    <source>
        <dbReference type="Pfam" id="PF01292"/>
    </source>
</evidence>
<evidence type="ECO:0000313" key="16">
    <source>
        <dbReference type="Proteomes" id="UP000031830"/>
    </source>
</evidence>
<dbReference type="GO" id="GO:0022904">
    <property type="term" value="P:respiratory electron transport chain"/>
    <property type="evidence" value="ECO:0007669"/>
    <property type="project" value="InterPro"/>
</dbReference>
<evidence type="ECO:0000313" key="15">
    <source>
        <dbReference type="EMBL" id="AJI53450.1"/>
    </source>
</evidence>
<name>A0A0B6CXA1_9GAMM</name>
<evidence type="ECO:0000256" key="7">
    <source>
        <dbReference type="ARBA" id="ARBA00022723"/>
    </source>
</evidence>
<proteinExistence type="inferred from homology"/>
<comment type="subcellular location">
    <subcellularLocation>
        <location evidence="2">Cell membrane</location>
        <topology evidence="2">Multi-pass membrane protein</topology>
    </subcellularLocation>
</comment>
<keyword evidence="6 13" id="KW-0812">Transmembrane</keyword>
<evidence type="ECO:0000256" key="1">
    <source>
        <dbReference type="ARBA" id="ARBA00001970"/>
    </source>
</evidence>
<evidence type="ECO:0000256" key="13">
    <source>
        <dbReference type="SAM" id="Phobius"/>
    </source>
</evidence>
<comment type="cofactor">
    <cofactor evidence="1">
        <name>heme b</name>
        <dbReference type="ChEBI" id="CHEBI:60344"/>
    </cofactor>
</comment>
<dbReference type="AlphaFoldDB" id="A0A0B6CXA1"/>
<dbReference type="SUPFAM" id="SSF81342">
    <property type="entry name" value="Transmembrane di-heme cytochromes"/>
    <property type="match status" value="1"/>
</dbReference>
<sequence>MQTKINKFMVYLHWATVILIFLAFISIEFRSIFGKHSVFHDVMKTSHLYIGFLVLFITILRLAIRKFVSFPFIGQRLEYNRFRTVVANLVHTFLYFWLITMPILGWCLISAKGTYVIPFGLPAITDVLSRDSIVRLKEIHEVFAYIGLAVIFIHATVAITEYYIIRSRKA</sequence>
<feature type="transmembrane region" description="Helical" evidence="13">
    <location>
        <begin position="47"/>
        <end position="64"/>
    </location>
</feature>
<dbReference type="Proteomes" id="UP000031830">
    <property type="component" value="Chromosome"/>
</dbReference>
<evidence type="ECO:0000256" key="4">
    <source>
        <dbReference type="ARBA" id="ARBA00022475"/>
    </source>
</evidence>
<keyword evidence="8" id="KW-0249">Electron transport</keyword>
<evidence type="ECO:0000256" key="3">
    <source>
        <dbReference type="ARBA" id="ARBA00022448"/>
    </source>
</evidence>
<keyword evidence="11 13" id="KW-0472">Membrane</keyword>
<dbReference type="GO" id="GO:0005886">
    <property type="term" value="C:plasma membrane"/>
    <property type="evidence" value="ECO:0007669"/>
    <property type="project" value="UniProtKB-SubCell"/>
</dbReference>
<evidence type="ECO:0000256" key="6">
    <source>
        <dbReference type="ARBA" id="ARBA00022692"/>
    </source>
</evidence>
<reference evidence="15 16" key="1">
    <citation type="journal article" date="2015" name="Genome Announc.">
        <title>Genome sequencing of 18 francisella strains to aid in assay development and testing.</title>
        <authorList>
            <person name="Johnson S.L."/>
            <person name="Daligault H.E."/>
            <person name="Davenport K.W."/>
            <person name="Coyne S.R."/>
            <person name="Frey K.G."/>
            <person name="Koroleva G.I."/>
            <person name="Broomall S.M."/>
            <person name="Bishop-Lilly K.A."/>
            <person name="Bruce D.C."/>
            <person name="Chertkov O."/>
            <person name="Freitas T."/>
            <person name="Jaissle J."/>
            <person name="Ladner J.T."/>
            <person name="Rosenzweig C.N."/>
            <person name="Gibbons H.S."/>
            <person name="Palacios G.F."/>
            <person name="Redden C.L."/>
            <person name="Xu Y."/>
            <person name="Minogue T.D."/>
            <person name="Chain P.S."/>
        </authorList>
    </citation>
    <scope>NUCLEOTIDE SEQUENCE [LARGE SCALE GENOMIC DNA]</scope>
    <source>
        <strain evidence="15 16">GA01-2794</strain>
    </source>
</reference>
<dbReference type="InterPro" id="IPR052168">
    <property type="entry name" value="Cytochrome_b561_oxidase"/>
</dbReference>
<feature type="transmembrane region" description="Helical" evidence="13">
    <location>
        <begin position="9"/>
        <end position="27"/>
    </location>
</feature>
<dbReference type="RefSeq" id="WP_080774897.1">
    <property type="nucleotide sequence ID" value="NZ_CP009440.1"/>
</dbReference>
<keyword evidence="5" id="KW-0349">Heme</keyword>
<feature type="transmembrane region" description="Helical" evidence="13">
    <location>
        <begin position="85"/>
        <end position="111"/>
    </location>
</feature>
<dbReference type="GO" id="GO:0020037">
    <property type="term" value="F:heme binding"/>
    <property type="evidence" value="ECO:0007669"/>
    <property type="project" value="TreeGrafter"/>
</dbReference>
<feature type="domain" description="Cytochrome b561 bacterial/Ni-hydrogenase" evidence="14">
    <location>
        <begin position="6"/>
        <end position="164"/>
    </location>
</feature>
<accession>A0A0B6CXA1</accession>
<keyword evidence="3" id="KW-0813">Transport</keyword>
<dbReference type="PANTHER" id="PTHR30529:SF3">
    <property type="entry name" value="CYTOCHROME B561 HOMOLOG 1"/>
    <property type="match status" value="1"/>
</dbReference>
<dbReference type="EMBL" id="CP009440">
    <property type="protein sequence ID" value="AJI53450.1"/>
    <property type="molecule type" value="Genomic_DNA"/>
</dbReference>
<evidence type="ECO:0000256" key="10">
    <source>
        <dbReference type="ARBA" id="ARBA00023004"/>
    </source>
</evidence>
<keyword evidence="10" id="KW-0408">Iron</keyword>
<feature type="transmembrane region" description="Helical" evidence="13">
    <location>
        <begin position="142"/>
        <end position="165"/>
    </location>
</feature>
<evidence type="ECO:0000256" key="2">
    <source>
        <dbReference type="ARBA" id="ARBA00004651"/>
    </source>
</evidence>
<dbReference type="GO" id="GO:0046872">
    <property type="term" value="F:metal ion binding"/>
    <property type="evidence" value="ECO:0007669"/>
    <property type="project" value="UniProtKB-KW"/>
</dbReference>
<evidence type="ECO:0000256" key="8">
    <source>
        <dbReference type="ARBA" id="ARBA00022982"/>
    </source>
</evidence>
<dbReference type="GO" id="GO:0009055">
    <property type="term" value="F:electron transfer activity"/>
    <property type="evidence" value="ECO:0007669"/>
    <property type="project" value="InterPro"/>
</dbReference>
<evidence type="ECO:0000256" key="12">
    <source>
        <dbReference type="ARBA" id="ARBA00037975"/>
    </source>
</evidence>
<dbReference type="OrthoDB" id="8589936at2"/>
<comment type="similarity">
    <text evidence="12">Belongs to the cytochrome b561 family.</text>
</comment>
<protein>
    <submittedName>
        <fullName evidence="15">Prokaryotic cytochrome b561 family protein</fullName>
    </submittedName>
</protein>
<keyword evidence="4" id="KW-1003">Cell membrane</keyword>
<keyword evidence="7" id="KW-0479">Metal-binding</keyword>
<dbReference type="Pfam" id="PF01292">
    <property type="entry name" value="Ni_hydr_CYTB"/>
    <property type="match status" value="1"/>
</dbReference>
<keyword evidence="9 13" id="KW-1133">Transmembrane helix</keyword>
<evidence type="ECO:0000256" key="5">
    <source>
        <dbReference type="ARBA" id="ARBA00022617"/>
    </source>
</evidence>
<organism evidence="15 16">
    <name type="scientific">Francisella philomiragia</name>
    <dbReference type="NCBI Taxonomy" id="28110"/>
    <lineage>
        <taxon>Bacteria</taxon>
        <taxon>Pseudomonadati</taxon>
        <taxon>Pseudomonadota</taxon>
        <taxon>Gammaproteobacteria</taxon>
        <taxon>Thiotrichales</taxon>
        <taxon>Francisellaceae</taxon>
        <taxon>Francisella</taxon>
    </lineage>
</organism>